<evidence type="ECO:0000256" key="2">
    <source>
        <dbReference type="ARBA" id="ARBA00006339"/>
    </source>
</evidence>
<evidence type="ECO:0000313" key="10">
    <source>
        <dbReference type="EMBL" id="KAA8491881.1"/>
    </source>
</evidence>
<keyword evidence="4 9" id="KW-0812">Transmembrane</keyword>
<keyword evidence="5 9" id="KW-1133">Transmembrane helix</keyword>
<dbReference type="InterPro" id="IPR005331">
    <property type="entry name" value="Sulfotransferase"/>
</dbReference>
<accession>A0A5J4YK96</accession>
<dbReference type="EMBL" id="VRMN01000011">
    <property type="protein sequence ID" value="KAA8491881.1"/>
    <property type="molecule type" value="Genomic_DNA"/>
</dbReference>
<dbReference type="PANTHER" id="PTHR12137:SF54">
    <property type="entry name" value="CARBOHYDRATE SULFOTRANSFERASE"/>
    <property type="match status" value="1"/>
</dbReference>
<dbReference type="Pfam" id="PF03567">
    <property type="entry name" value="Sulfotransfer_2"/>
    <property type="match status" value="1"/>
</dbReference>
<reference evidence="11" key="1">
    <citation type="journal article" date="2019" name="Nat. Commun.">
        <title>Expansion of phycobilisome linker gene families in mesophilic red algae.</title>
        <authorList>
            <person name="Lee J."/>
            <person name="Kim D."/>
            <person name="Bhattacharya D."/>
            <person name="Yoon H.S."/>
        </authorList>
    </citation>
    <scope>NUCLEOTIDE SEQUENCE [LARGE SCALE GENOMIC DNA]</scope>
    <source>
        <strain evidence="11">CCMP 1328</strain>
    </source>
</reference>
<dbReference type="Proteomes" id="UP000324585">
    <property type="component" value="Unassembled WGS sequence"/>
</dbReference>
<comment type="subcellular location">
    <subcellularLocation>
        <location evidence="1">Golgi apparatus membrane</location>
        <topology evidence="1">Single-pass type II membrane protein</topology>
    </subcellularLocation>
</comment>
<dbReference type="AlphaFoldDB" id="A0A5J4YK96"/>
<keyword evidence="11" id="KW-1185">Reference proteome</keyword>
<evidence type="ECO:0000256" key="1">
    <source>
        <dbReference type="ARBA" id="ARBA00004323"/>
    </source>
</evidence>
<keyword evidence="6" id="KW-0333">Golgi apparatus</keyword>
<dbReference type="OrthoDB" id="3010at2759"/>
<name>A0A5J4YK96_PORPP</name>
<evidence type="ECO:0000256" key="3">
    <source>
        <dbReference type="ARBA" id="ARBA00022679"/>
    </source>
</evidence>
<dbReference type="GO" id="GO:0016051">
    <property type="term" value="P:carbohydrate biosynthetic process"/>
    <property type="evidence" value="ECO:0007669"/>
    <property type="project" value="InterPro"/>
</dbReference>
<gene>
    <name evidence="10" type="ORF">FVE85_8363</name>
</gene>
<evidence type="ECO:0000256" key="7">
    <source>
        <dbReference type="ARBA" id="ARBA00023136"/>
    </source>
</evidence>
<keyword evidence="8" id="KW-0325">Glycoprotein</keyword>
<sequence length="363" mass="41389">MNARARSCLRARVRDSGSVNLGANRRESEPGDCLPGSAAMDSRAFVEAPAHFQAAVMPPSAAQSSARGRRSWLLFEIVLLVAVALLFCPGEARSGKWNSQMVSQLQHKQEQSVSLMPLRRRSGADILQEDYASRIIVSELNRFVFCPVPKVANSNWKYVIRQLEGFSDYANLTLGHRVDLNGLRYLSDYSPDDAERILFGSEFFKFAFVRDPYTRLVSAYLDKFQNKDASSEEYRLFMAQIYSWKYVRDRDIAKEPRPSFRAFVDELLKQKPTRMNLHWMPQSYICGFGDVPYDFIGRFENLVSDASSALRFMGKGDVHFPSQEEIGFLPSGATNTTAEYYTLELMLKVKIMYEVDFVLLGYE</sequence>
<keyword evidence="3 10" id="KW-0808">Transferase</keyword>
<dbReference type="PANTHER" id="PTHR12137">
    <property type="entry name" value="CARBOHYDRATE SULFOTRANSFERASE"/>
    <property type="match status" value="1"/>
</dbReference>
<dbReference type="OMA" id="RYFKHIS"/>
<evidence type="ECO:0000256" key="9">
    <source>
        <dbReference type="SAM" id="Phobius"/>
    </source>
</evidence>
<dbReference type="GO" id="GO:0008146">
    <property type="term" value="F:sulfotransferase activity"/>
    <property type="evidence" value="ECO:0007669"/>
    <property type="project" value="InterPro"/>
</dbReference>
<comment type="similarity">
    <text evidence="2">Belongs to the sulfotransferase 2 family.</text>
</comment>
<feature type="transmembrane region" description="Helical" evidence="9">
    <location>
        <begin position="72"/>
        <end position="92"/>
    </location>
</feature>
<evidence type="ECO:0000313" key="11">
    <source>
        <dbReference type="Proteomes" id="UP000324585"/>
    </source>
</evidence>
<keyword evidence="7 9" id="KW-0472">Membrane</keyword>
<comment type="caution">
    <text evidence="10">The sequence shown here is derived from an EMBL/GenBank/DDBJ whole genome shotgun (WGS) entry which is preliminary data.</text>
</comment>
<dbReference type="InterPro" id="IPR018011">
    <property type="entry name" value="Carb_sulfotrans_8-10"/>
</dbReference>
<evidence type="ECO:0000256" key="8">
    <source>
        <dbReference type="ARBA" id="ARBA00023180"/>
    </source>
</evidence>
<organism evidence="10 11">
    <name type="scientific">Porphyridium purpureum</name>
    <name type="common">Red alga</name>
    <name type="synonym">Porphyridium cruentum</name>
    <dbReference type="NCBI Taxonomy" id="35688"/>
    <lineage>
        <taxon>Eukaryota</taxon>
        <taxon>Rhodophyta</taxon>
        <taxon>Bangiophyceae</taxon>
        <taxon>Porphyridiales</taxon>
        <taxon>Porphyridiaceae</taxon>
        <taxon>Porphyridium</taxon>
    </lineage>
</organism>
<evidence type="ECO:0000256" key="6">
    <source>
        <dbReference type="ARBA" id="ARBA00023034"/>
    </source>
</evidence>
<protein>
    <submittedName>
        <fullName evidence="10">Carbohydrate sulfotransferase 14</fullName>
    </submittedName>
</protein>
<evidence type="ECO:0000256" key="4">
    <source>
        <dbReference type="ARBA" id="ARBA00022692"/>
    </source>
</evidence>
<proteinExistence type="inferred from homology"/>
<evidence type="ECO:0000256" key="5">
    <source>
        <dbReference type="ARBA" id="ARBA00022989"/>
    </source>
</evidence>
<dbReference type="GO" id="GO:0000139">
    <property type="term" value="C:Golgi membrane"/>
    <property type="evidence" value="ECO:0007669"/>
    <property type="project" value="UniProtKB-SubCell"/>
</dbReference>